<sequence length="179" mass="20698">MIFHKRRFHNYFARNAIRCFLKRDEINYSDLHKGVYIGKSTYDGVGIFSANEILKDEVIEICPMVKIQNENIPPNLVNCLFEKEKEGLNNQIVKVMTKKETTKYKLMPLGYGMLYNHSDTPNAFVHIIPINKKRVTIPMETVISGEIMVLRAGRNIHTGEEICISYGQSWWEVSSRLTA</sequence>
<evidence type="ECO:0000313" key="2">
    <source>
        <dbReference type="EMBL" id="SBS88384.1"/>
    </source>
</evidence>
<evidence type="ECO:0000313" key="4">
    <source>
        <dbReference type="Proteomes" id="UP000078546"/>
    </source>
</evidence>
<keyword evidence="3" id="KW-0808">Transferase</keyword>
<organism evidence="3 4">
    <name type="scientific">Plasmodium ovale curtisi</name>
    <dbReference type="NCBI Taxonomy" id="864141"/>
    <lineage>
        <taxon>Eukaryota</taxon>
        <taxon>Sar</taxon>
        <taxon>Alveolata</taxon>
        <taxon>Apicomplexa</taxon>
        <taxon>Aconoidasida</taxon>
        <taxon>Haemosporida</taxon>
        <taxon>Plasmodiidae</taxon>
        <taxon>Plasmodium</taxon>
        <taxon>Plasmodium (Plasmodium)</taxon>
    </lineage>
</organism>
<dbReference type="InterPro" id="IPR001214">
    <property type="entry name" value="SET_dom"/>
</dbReference>
<feature type="domain" description="SET" evidence="1">
    <location>
        <begin position="33"/>
        <end position="167"/>
    </location>
</feature>
<proteinExistence type="predicted"/>
<dbReference type="Gene3D" id="2.170.270.10">
    <property type="entry name" value="SET domain"/>
    <property type="match status" value="1"/>
</dbReference>
<dbReference type="SUPFAM" id="SSF82199">
    <property type="entry name" value="SET domain"/>
    <property type="match status" value="1"/>
</dbReference>
<dbReference type="EMBL" id="FLQU01000632">
    <property type="protein sequence ID" value="SBS88384.1"/>
    <property type="molecule type" value="Genomic_DNA"/>
</dbReference>
<reference evidence="3" key="1">
    <citation type="submission" date="2016-05" db="EMBL/GenBank/DDBJ databases">
        <authorList>
            <person name="Lavstsen T."/>
            <person name="Jespersen J.S."/>
        </authorList>
    </citation>
    <scope>NUCLEOTIDE SEQUENCE [LARGE SCALE GENOMIC DNA]</scope>
</reference>
<name>A0A1A8X255_PLAOA</name>
<dbReference type="AlphaFoldDB" id="A0A1A8X255"/>
<dbReference type="Pfam" id="PF00856">
    <property type="entry name" value="SET"/>
    <property type="match status" value="1"/>
</dbReference>
<dbReference type="VEuPathDB" id="PlasmoDB:PocGH01_14040300"/>
<dbReference type="PROSITE" id="PS50280">
    <property type="entry name" value="SET"/>
    <property type="match status" value="1"/>
</dbReference>
<dbReference type="Proteomes" id="UP000078546">
    <property type="component" value="Unassembled WGS sequence"/>
</dbReference>
<gene>
    <name evidence="3" type="ORF">POVCU1_044630</name>
    <name evidence="2" type="ORF">POVCU2_0048130</name>
</gene>
<protein>
    <submittedName>
        <fullName evidence="3">Histone-lysine N-methyltransferase, putative</fullName>
    </submittedName>
</protein>
<dbReference type="GO" id="GO:0008168">
    <property type="term" value="F:methyltransferase activity"/>
    <property type="evidence" value="ECO:0007669"/>
    <property type="project" value="UniProtKB-KW"/>
</dbReference>
<evidence type="ECO:0000313" key="3">
    <source>
        <dbReference type="EMBL" id="SBS98246.1"/>
    </source>
</evidence>
<accession>A0A1A8X255</accession>
<dbReference type="GO" id="GO:0032259">
    <property type="term" value="P:methylation"/>
    <property type="evidence" value="ECO:0007669"/>
    <property type="project" value="UniProtKB-KW"/>
</dbReference>
<evidence type="ECO:0000313" key="5">
    <source>
        <dbReference type="Proteomes" id="UP000078560"/>
    </source>
</evidence>
<dbReference type="Proteomes" id="UP000078560">
    <property type="component" value="Unassembled WGS sequence"/>
</dbReference>
<keyword evidence="3" id="KW-0489">Methyltransferase</keyword>
<evidence type="ECO:0000259" key="1">
    <source>
        <dbReference type="PROSITE" id="PS50280"/>
    </source>
</evidence>
<reference evidence="4 5" key="2">
    <citation type="submission" date="2016-05" db="EMBL/GenBank/DDBJ databases">
        <authorList>
            <person name="Naeem Raeece"/>
        </authorList>
    </citation>
    <scope>NUCLEOTIDE SEQUENCE [LARGE SCALE GENOMIC DNA]</scope>
</reference>
<dbReference type="EMBL" id="FLQV01000814">
    <property type="protein sequence ID" value="SBS98246.1"/>
    <property type="molecule type" value="Genomic_DNA"/>
</dbReference>
<dbReference type="InterPro" id="IPR046341">
    <property type="entry name" value="SET_dom_sf"/>
</dbReference>